<protein>
    <submittedName>
        <fullName evidence="1">Uncharacterized protein</fullName>
    </submittedName>
</protein>
<sequence length="142" mass="16514">MSLISYIGCNVKLPEKGYEDNPIDGGIFLGPTYADVDEKAEVKEAQFSTEYVYEVTFDSWGMELTPYQDKDTYEKSKLGLEKVCDMMETYLSVGDYFEFYTCWIGDEYNPREADITLTIRGWYTEGMELREQTLIRFVKSES</sequence>
<accession>A0ABU5CNF6</accession>
<evidence type="ECO:0000313" key="2">
    <source>
        <dbReference type="Proteomes" id="UP001275315"/>
    </source>
</evidence>
<gene>
    <name evidence="1" type="ORF">RWD45_00700</name>
</gene>
<reference evidence="1 2" key="1">
    <citation type="submission" date="2023-10" db="EMBL/GenBank/DDBJ databases">
        <title>Virgibacillus soli CC-YMP-6 genome.</title>
        <authorList>
            <person name="Miliotis G."/>
            <person name="Sengupta P."/>
            <person name="Hameed A."/>
            <person name="Chuvochina M."/>
            <person name="Mcdonagh F."/>
            <person name="Simpson A.C."/>
            <person name="Singh N.K."/>
            <person name="Rekha P.D."/>
            <person name="Raman K."/>
            <person name="Hugenholtz P."/>
            <person name="Venkateswaran K."/>
        </authorList>
    </citation>
    <scope>NUCLEOTIDE SEQUENCE [LARGE SCALE GENOMIC DNA]</scope>
    <source>
        <strain evidence="1 2">CC-YMP-6</strain>
    </source>
</reference>
<evidence type="ECO:0000313" key="1">
    <source>
        <dbReference type="EMBL" id="MDY0407426.1"/>
    </source>
</evidence>
<organism evidence="1 2">
    <name type="scientific">Paracerasibacillus soli</name>
    <dbReference type="NCBI Taxonomy" id="480284"/>
    <lineage>
        <taxon>Bacteria</taxon>
        <taxon>Bacillati</taxon>
        <taxon>Bacillota</taxon>
        <taxon>Bacilli</taxon>
        <taxon>Bacillales</taxon>
        <taxon>Bacillaceae</taxon>
        <taxon>Paracerasibacillus</taxon>
    </lineage>
</organism>
<dbReference type="RefSeq" id="WP_320378246.1">
    <property type="nucleotide sequence ID" value="NZ_JAWDIQ010000001.1"/>
</dbReference>
<comment type="caution">
    <text evidence="1">The sequence shown here is derived from an EMBL/GenBank/DDBJ whole genome shotgun (WGS) entry which is preliminary data.</text>
</comment>
<keyword evidence="2" id="KW-1185">Reference proteome</keyword>
<proteinExistence type="predicted"/>
<name>A0ABU5CNF6_9BACI</name>
<dbReference type="Proteomes" id="UP001275315">
    <property type="component" value="Unassembled WGS sequence"/>
</dbReference>
<dbReference type="EMBL" id="JAWDIQ010000001">
    <property type="protein sequence ID" value="MDY0407426.1"/>
    <property type="molecule type" value="Genomic_DNA"/>
</dbReference>